<evidence type="ECO:0000259" key="2">
    <source>
        <dbReference type="SMART" id="SM01054"/>
    </source>
</evidence>
<reference evidence="3" key="1">
    <citation type="submission" date="2022-07" db="EMBL/GenBank/DDBJ databases">
        <authorList>
            <person name="Macas J."/>
            <person name="Novak P."/>
            <person name="Neumann P."/>
        </authorList>
    </citation>
    <scope>NUCLEOTIDE SEQUENCE</scope>
</reference>
<dbReference type="Pfam" id="PF07839">
    <property type="entry name" value="CaM_binding"/>
    <property type="match status" value="1"/>
</dbReference>
<name>A0A9P1EAI9_CUSEU</name>
<feature type="compositionally biased region" description="Low complexity" evidence="1">
    <location>
        <begin position="298"/>
        <end position="316"/>
    </location>
</feature>
<feature type="compositionally biased region" description="Polar residues" evidence="1">
    <location>
        <begin position="47"/>
        <end position="59"/>
    </location>
</feature>
<feature type="compositionally biased region" description="Basic residues" evidence="1">
    <location>
        <begin position="568"/>
        <end position="577"/>
    </location>
</feature>
<feature type="region of interest" description="Disordered" evidence="1">
    <location>
        <begin position="298"/>
        <end position="366"/>
    </location>
</feature>
<feature type="region of interest" description="Disordered" evidence="1">
    <location>
        <begin position="1"/>
        <end position="65"/>
    </location>
</feature>
<feature type="compositionally biased region" description="Polar residues" evidence="1">
    <location>
        <begin position="510"/>
        <end position="526"/>
    </location>
</feature>
<dbReference type="EMBL" id="CAMAPE010000025">
    <property type="protein sequence ID" value="CAH9090879.1"/>
    <property type="molecule type" value="Genomic_DNA"/>
</dbReference>
<dbReference type="InterPro" id="IPR012417">
    <property type="entry name" value="CaM-bd_dom_pln"/>
</dbReference>
<feature type="compositionally biased region" description="Basic and acidic residues" evidence="1">
    <location>
        <begin position="392"/>
        <end position="408"/>
    </location>
</feature>
<accession>A0A9P1EAI9</accession>
<dbReference type="PANTHER" id="PTHR33349:SF1">
    <property type="entry name" value="EMB|CAB62594.1"/>
    <property type="match status" value="1"/>
</dbReference>
<feature type="region of interest" description="Disordered" evidence="1">
    <location>
        <begin position="559"/>
        <end position="672"/>
    </location>
</feature>
<protein>
    <recommendedName>
        <fullName evidence="2">Calmodulin-binding domain-containing protein</fullName>
    </recommendedName>
</protein>
<dbReference type="OrthoDB" id="1293816at2759"/>
<evidence type="ECO:0000313" key="4">
    <source>
        <dbReference type="Proteomes" id="UP001152484"/>
    </source>
</evidence>
<feature type="compositionally biased region" description="Basic and acidic residues" evidence="1">
    <location>
        <begin position="166"/>
        <end position="182"/>
    </location>
</feature>
<gene>
    <name evidence="3" type="ORF">CEURO_LOCUS11393</name>
</gene>
<dbReference type="AlphaFoldDB" id="A0A9P1EAI9"/>
<feature type="region of interest" description="Disordered" evidence="1">
    <location>
        <begin position="151"/>
        <end position="198"/>
    </location>
</feature>
<feature type="compositionally biased region" description="Polar residues" evidence="1">
    <location>
        <begin position="1"/>
        <end position="12"/>
    </location>
</feature>
<dbReference type="PANTHER" id="PTHR33349">
    <property type="entry name" value="EMB|CAB62594.1"/>
    <property type="match status" value="1"/>
</dbReference>
<feature type="compositionally biased region" description="Polar residues" evidence="1">
    <location>
        <begin position="154"/>
        <end position="165"/>
    </location>
</feature>
<comment type="caution">
    <text evidence="3">The sequence shown here is derived from an EMBL/GenBank/DDBJ whole genome shotgun (WGS) entry which is preliminary data.</text>
</comment>
<dbReference type="Proteomes" id="UP001152484">
    <property type="component" value="Unassembled WGS sequence"/>
</dbReference>
<feature type="region of interest" description="Disordered" evidence="1">
    <location>
        <begin position="501"/>
        <end position="526"/>
    </location>
</feature>
<evidence type="ECO:0000256" key="1">
    <source>
        <dbReference type="SAM" id="MobiDB-lite"/>
    </source>
</evidence>
<feature type="compositionally biased region" description="Basic and acidic residues" evidence="1">
    <location>
        <begin position="586"/>
        <end position="602"/>
    </location>
</feature>
<feature type="compositionally biased region" description="Basic and acidic residues" evidence="1">
    <location>
        <begin position="16"/>
        <end position="34"/>
    </location>
</feature>
<dbReference type="SMART" id="SM01054">
    <property type="entry name" value="CaM_binding"/>
    <property type="match status" value="1"/>
</dbReference>
<dbReference type="GO" id="GO:0005516">
    <property type="term" value="F:calmodulin binding"/>
    <property type="evidence" value="ECO:0007669"/>
    <property type="project" value="InterPro"/>
</dbReference>
<keyword evidence="4" id="KW-1185">Reference proteome</keyword>
<feature type="domain" description="Calmodulin-binding" evidence="2">
    <location>
        <begin position="612"/>
        <end position="728"/>
    </location>
</feature>
<feature type="region of interest" description="Disordered" evidence="1">
    <location>
        <begin position="392"/>
        <end position="418"/>
    </location>
</feature>
<evidence type="ECO:0000313" key="3">
    <source>
        <dbReference type="EMBL" id="CAH9090879.1"/>
    </source>
</evidence>
<organism evidence="3 4">
    <name type="scientific">Cuscuta europaea</name>
    <name type="common">European dodder</name>
    <dbReference type="NCBI Taxonomy" id="41803"/>
    <lineage>
        <taxon>Eukaryota</taxon>
        <taxon>Viridiplantae</taxon>
        <taxon>Streptophyta</taxon>
        <taxon>Embryophyta</taxon>
        <taxon>Tracheophyta</taxon>
        <taxon>Spermatophyta</taxon>
        <taxon>Magnoliopsida</taxon>
        <taxon>eudicotyledons</taxon>
        <taxon>Gunneridae</taxon>
        <taxon>Pentapetalae</taxon>
        <taxon>asterids</taxon>
        <taxon>lamiids</taxon>
        <taxon>Solanales</taxon>
        <taxon>Convolvulaceae</taxon>
        <taxon>Cuscuteae</taxon>
        <taxon>Cuscuta</taxon>
        <taxon>Cuscuta subgen. Cuscuta</taxon>
    </lineage>
</organism>
<sequence>MAEDIANSSLISETLVRNELEKTSPIESSNKETGHLSNKHSVFAPGSLSSRRSSTGKQNCRSDSDHTIVPNYLRASTGSCHDFCKYGRNHSSEPKPIRPLPRRPKIPLNQKLIPAMASGTSVSGACDPEETHSQAPPEIIKDVVFLQPEEVEPSQVQDTTSNKMTPKTEGKTKSMSPKDRPPKSLKQPTSCKALEGVKPGSGGKGDIIGCERVRDTKVSRKIVVKAPTASSTSKPSVREALNLRKRASLTLKPAKNRNRMGETDVEAEENVSEKTLHVVQMENVDHAQNDEIVASLSSPPSLLLPESSSASHSPDSYIESNPSKSLTKSKKPVLPKLDDAPSSVKPKFSRGKIHDTGNEYNSPKRLKYSKEKILRKKREDANVEVVKDNMTESDHHNHIISSPEKRDGNNIPASSKGAKNVGRNQIMASKRGTLIATRVETPLPVKLKFRKGTVVNLHQEINSPSILNFRKGRILRKKREDANVEVVKDNMMEFVHHDHIISSSEKGDNKNISASSKGAKSVGRNQSIASRRGTLIATRVETSLPVKLKFRRGTVVNLRQENNSPRRLNFRKGKILRKNQESNSDGGKDKVVESVHEQDDTNRSGVATSQGGDDKRIGANSKEASPQHETKRSGSAMVGRDSRGNQVNKSGDTRRRSSKKRVERGENSSDMMGLGKVILRHHEEVEGVKKDGQGVLLNNVIEETASKLVESKKSKVKALVGAFETVISLQEKKPSSDHSVS</sequence>
<proteinExistence type="predicted"/>